<dbReference type="SUPFAM" id="SSF46955">
    <property type="entry name" value="Putative DNA-binding domain"/>
    <property type="match status" value="1"/>
</dbReference>
<dbReference type="InterPro" id="IPR036724">
    <property type="entry name" value="Cobalamin-bd_sf"/>
</dbReference>
<keyword evidence="9" id="KW-1185">Reference proteome</keyword>
<evidence type="ECO:0000256" key="1">
    <source>
        <dbReference type="ARBA" id="ARBA00022491"/>
    </source>
</evidence>
<keyword evidence="1" id="KW-0678">Repressor</keyword>
<dbReference type="InterPro" id="IPR000551">
    <property type="entry name" value="MerR-type_HTH_dom"/>
</dbReference>
<dbReference type="SMART" id="SM00422">
    <property type="entry name" value="HTH_MERR"/>
    <property type="match status" value="1"/>
</dbReference>
<evidence type="ECO:0000259" key="6">
    <source>
        <dbReference type="PROSITE" id="PS50937"/>
    </source>
</evidence>
<dbReference type="STRING" id="1777141.AWB80_03338"/>
<dbReference type="Pfam" id="PF02310">
    <property type="entry name" value="B12-binding"/>
    <property type="match status" value="1"/>
</dbReference>
<dbReference type="InterPro" id="IPR047057">
    <property type="entry name" value="MerR_fam"/>
</dbReference>
<reference evidence="8" key="1">
    <citation type="submission" date="2016-01" db="EMBL/GenBank/DDBJ databases">
        <authorList>
            <person name="Peeters C."/>
        </authorList>
    </citation>
    <scope>NUCLEOTIDE SEQUENCE [LARGE SCALE GENOMIC DNA]</scope>
    <source>
        <strain evidence="8">LMG 29323</strain>
    </source>
</reference>
<protein>
    <submittedName>
        <fullName evidence="8">MerR family transcriptional regulator</fullName>
    </submittedName>
</protein>
<dbReference type="Gene3D" id="3.40.50.280">
    <property type="entry name" value="Cobalamin-binding domain"/>
    <property type="match status" value="1"/>
</dbReference>
<dbReference type="GO" id="GO:0003677">
    <property type="term" value="F:DNA binding"/>
    <property type="evidence" value="ECO:0007669"/>
    <property type="project" value="UniProtKB-KW"/>
</dbReference>
<dbReference type="PANTHER" id="PTHR30204">
    <property type="entry name" value="REDOX-CYCLING DRUG-SENSING TRANSCRIPTIONAL ACTIVATOR SOXR"/>
    <property type="match status" value="1"/>
</dbReference>
<organism evidence="8 9">
    <name type="scientific">Caballeronia pedi</name>
    <dbReference type="NCBI Taxonomy" id="1777141"/>
    <lineage>
        <taxon>Bacteria</taxon>
        <taxon>Pseudomonadati</taxon>
        <taxon>Pseudomonadota</taxon>
        <taxon>Betaproteobacteria</taxon>
        <taxon>Burkholderiales</taxon>
        <taxon>Burkholderiaceae</taxon>
        <taxon>Caballeronia</taxon>
    </lineage>
</organism>
<dbReference type="EMBL" id="FCOE02000009">
    <property type="protein sequence ID" value="SAK67709.1"/>
    <property type="molecule type" value="Genomic_DNA"/>
</dbReference>
<dbReference type="InterPro" id="IPR003759">
    <property type="entry name" value="Cbl-bd_cap"/>
</dbReference>
<dbReference type="PROSITE" id="PS50937">
    <property type="entry name" value="HTH_MERR_2"/>
    <property type="match status" value="1"/>
</dbReference>
<dbReference type="CDD" id="cd01104">
    <property type="entry name" value="HTH_MlrA-CarA"/>
    <property type="match status" value="1"/>
</dbReference>
<dbReference type="GO" id="GO:0046872">
    <property type="term" value="F:metal ion binding"/>
    <property type="evidence" value="ECO:0007669"/>
    <property type="project" value="InterPro"/>
</dbReference>
<keyword evidence="3" id="KW-0238">DNA-binding</keyword>
<evidence type="ECO:0000256" key="2">
    <source>
        <dbReference type="ARBA" id="ARBA00023015"/>
    </source>
</evidence>
<sequence>MAVNVEEVSARLISRGMELLDPYAGWSARHAMKCRLCGDVFQASPAAMLYGTRDIVGCKKCAQPTDLRRRTFAAGHGGSALMSKMDGQSLSVLSASTNMSGDPPTADSSLQESASEPASDEAATPERAPSHVASTAAVTGIGIAAIALEIGVTKDTLRVWERRYGFPRPVRTPGGERLYSPDQVTKLRLVKRLLDAGHRPSKVLGQPMNVLQHLAQSSGVGRDAPDAELDRLISLLRAGAHDDFRIALLKRATRDGLQRFVLDVAAPLSARVGNAWTAGTLQVYHEHLFSETLQSTMRNLMRPLQDALRGRRGHPRVLLTTLSGEGHGLGILMAEAMFTLSECECVPIGLQTPLHDIADAVAAHEIDIVALSFTASLPALSVASGLTDLRELLPPHIRIWVGGSSPALRRKVHDGVLHVPGLTSIDEAVEEWRQAVVR</sequence>
<evidence type="ECO:0000313" key="9">
    <source>
        <dbReference type="Proteomes" id="UP000054911"/>
    </source>
</evidence>
<dbReference type="PROSITE" id="PS51332">
    <property type="entry name" value="B12_BINDING"/>
    <property type="match status" value="1"/>
</dbReference>
<proteinExistence type="predicted"/>
<dbReference type="Pfam" id="PF02607">
    <property type="entry name" value="B12-binding_2"/>
    <property type="match status" value="1"/>
</dbReference>
<dbReference type="InterPro" id="IPR009061">
    <property type="entry name" value="DNA-bd_dom_put_sf"/>
</dbReference>
<keyword evidence="4" id="KW-0804">Transcription</keyword>
<feature type="domain" description="HTH merR-type" evidence="6">
    <location>
        <begin position="143"/>
        <end position="197"/>
    </location>
</feature>
<dbReference type="AlphaFoldDB" id="A0A158BCC9"/>
<evidence type="ECO:0000313" key="8">
    <source>
        <dbReference type="EMBL" id="SAK67709.1"/>
    </source>
</evidence>
<evidence type="ECO:0000256" key="5">
    <source>
        <dbReference type="SAM" id="MobiDB-lite"/>
    </source>
</evidence>
<dbReference type="SUPFAM" id="SSF52242">
    <property type="entry name" value="Cobalamin (vitamin B12)-binding domain"/>
    <property type="match status" value="1"/>
</dbReference>
<dbReference type="Gene3D" id="1.10.1240.10">
    <property type="entry name" value="Methionine synthase domain"/>
    <property type="match status" value="1"/>
</dbReference>
<dbReference type="CDD" id="cd02065">
    <property type="entry name" value="B12-binding_like"/>
    <property type="match status" value="1"/>
</dbReference>
<dbReference type="PANTHER" id="PTHR30204:SF69">
    <property type="entry name" value="MERR-FAMILY TRANSCRIPTIONAL REGULATOR"/>
    <property type="match status" value="1"/>
</dbReference>
<comment type="caution">
    <text evidence="8">The sequence shown here is derived from an EMBL/GenBank/DDBJ whole genome shotgun (WGS) entry which is preliminary data.</text>
</comment>
<dbReference type="GO" id="GO:0003700">
    <property type="term" value="F:DNA-binding transcription factor activity"/>
    <property type="evidence" value="ECO:0007669"/>
    <property type="project" value="InterPro"/>
</dbReference>
<evidence type="ECO:0000259" key="7">
    <source>
        <dbReference type="PROSITE" id="PS51332"/>
    </source>
</evidence>
<dbReference type="InterPro" id="IPR006158">
    <property type="entry name" value="Cobalamin-bd"/>
</dbReference>
<dbReference type="Pfam" id="PF13411">
    <property type="entry name" value="MerR_1"/>
    <property type="match status" value="1"/>
</dbReference>
<feature type="region of interest" description="Disordered" evidence="5">
    <location>
        <begin position="94"/>
        <end position="132"/>
    </location>
</feature>
<name>A0A158BCC9_9BURK</name>
<dbReference type="GO" id="GO:0031419">
    <property type="term" value="F:cobalamin binding"/>
    <property type="evidence" value="ECO:0007669"/>
    <property type="project" value="InterPro"/>
</dbReference>
<keyword evidence="2" id="KW-0805">Transcription regulation</keyword>
<feature type="domain" description="B12-binding" evidence="7">
    <location>
        <begin position="314"/>
        <end position="438"/>
    </location>
</feature>
<gene>
    <name evidence="8" type="ORF">AWB80_03338</name>
</gene>
<evidence type="ECO:0000256" key="3">
    <source>
        <dbReference type="ARBA" id="ARBA00023125"/>
    </source>
</evidence>
<feature type="compositionally biased region" description="Polar residues" evidence="5">
    <location>
        <begin position="94"/>
        <end position="111"/>
    </location>
</feature>
<evidence type="ECO:0000256" key="4">
    <source>
        <dbReference type="ARBA" id="ARBA00023163"/>
    </source>
</evidence>
<dbReference type="InterPro" id="IPR036594">
    <property type="entry name" value="Meth_synthase_dom"/>
</dbReference>
<feature type="compositionally biased region" description="Low complexity" evidence="5">
    <location>
        <begin position="112"/>
        <end position="126"/>
    </location>
</feature>
<accession>A0A158BCC9</accession>
<dbReference type="Gene3D" id="1.10.1660.10">
    <property type="match status" value="1"/>
</dbReference>
<dbReference type="Proteomes" id="UP000054911">
    <property type="component" value="Unassembled WGS sequence"/>
</dbReference>